<dbReference type="RefSeq" id="WP_143741290.1">
    <property type="nucleotide sequence ID" value="NZ_PJMU01000008.1"/>
</dbReference>
<evidence type="ECO:0000313" key="2">
    <source>
        <dbReference type="EMBL" id="PKV62403.1"/>
    </source>
</evidence>
<keyword evidence="1" id="KW-0732">Signal</keyword>
<evidence type="ECO:0000256" key="1">
    <source>
        <dbReference type="SAM" id="SignalP"/>
    </source>
</evidence>
<dbReference type="EMBL" id="PJMU01000008">
    <property type="protein sequence ID" value="PKV62403.1"/>
    <property type="molecule type" value="Genomic_DNA"/>
</dbReference>
<dbReference type="AlphaFoldDB" id="A0A2N3U6N3"/>
<organism evidence="2 3">
    <name type="scientific">Pontibacter ramchanderi</name>
    <dbReference type="NCBI Taxonomy" id="1179743"/>
    <lineage>
        <taxon>Bacteria</taxon>
        <taxon>Pseudomonadati</taxon>
        <taxon>Bacteroidota</taxon>
        <taxon>Cytophagia</taxon>
        <taxon>Cytophagales</taxon>
        <taxon>Hymenobacteraceae</taxon>
        <taxon>Pontibacter</taxon>
    </lineage>
</organism>
<feature type="chain" id="PRO_5014963004" evidence="1">
    <location>
        <begin position="21"/>
        <end position="191"/>
    </location>
</feature>
<keyword evidence="3" id="KW-1185">Reference proteome</keyword>
<evidence type="ECO:0000313" key="3">
    <source>
        <dbReference type="Proteomes" id="UP000233782"/>
    </source>
</evidence>
<proteinExistence type="predicted"/>
<name>A0A2N3U6N3_9BACT</name>
<accession>A0A2N3U6N3</accession>
<sequence>MKFLFFTCVFVMLMALGCKAQSYTMEDLKKFIEAKYSIKPDTLDICPNLIIDGIPYETADIVNGKKQLTSKDLKLFKLIEQEVLFHHKVCDWILLLGSEVTQKHKEKKELLNSLKANLNAHVPELIIRDFKCDSCMAVVVNGKLLGELESKQFLSRLKVNKVEYISFYEAANPDYYGYRAKNGLMEIYLKE</sequence>
<dbReference type="OrthoDB" id="893948at2"/>
<dbReference type="PROSITE" id="PS51257">
    <property type="entry name" value="PROKAR_LIPOPROTEIN"/>
    <property type="match status" value="1"/>
</dbReference>
<dbReference type="Proteomes" id="UP000233782">
    <property type="component" value="Unassembled WGS sequence"/>
</dbReference>
<comment type="caution">
    <text evidence="2">The sequence shown here is derived from an EMBL/GenBank/DDBJ whole genome shotgun (WGS) entry which is preliminary data.</text>
</comment>
<gene>
    <name evidence="2" type="ORF">BD749_3887</name>
</gene>
<feature type="signal peptide" evidence="1">
    <location>
        <begin position="1"/>
        <end position="20"/>
    </location>
</feature>
<reference evidence="2 3" key="1">
    <citation type="submission" date="2017-12" db="EMBL/GenBank/DDBJ databases">
        <title>Genomic Encyclopedia of Type Strains, Phase III (KMG-III): the genomes of soil and plant-associated and newly described type strains.</title>
        <authorList>
            <person name="Whitman W."/>
        </authorList>
    </citation>
    <scope>NUCLEOTIDE SEQUENCE [LARGE SCALE GENOMIC DNA]</scope>
    <source>
        <strain evidence="2 3">LP43</strain>
    </source>
</reference>
<protein>
    <submittedName>
        <fullName evidence="2">Uncharacterized protein</fullName>
    </submittedName>
</protein>